<gene>
    <name evidence="5" type="ORF">H9784_08585</name>
</gene>
<protein>
    <submittedName>
        <fullName evidence="5">Endonuclease</fullName>
    </submittedName>
</protein>
<keyword evidence="4" id="KW-0732">Signal</keyword>
<dbReference type="GO" id="GO:0004519">
    <property type="term" value="F:endonuclease activity"/>
    <property type="evidence" value="ECO:0007669"/>
    <property type="project" value="UniProtKB-KW"/>
</dbReference>
<dbReference type="PANTHER" id="PTHR33607:SF2">
    <property type="entry name" value="ENDONUCLEASE-1"/>
    <property type="match status" value="1"/>
</dbReference>
<keyword evidence="2" id="KW-0540">Nuclease</keyword>
<comment type="similarity">
    <text evidence="1">Belongs to the EndA/NucM nuclease family.</text>
</comment>
<reference evidence="5" key="2">
    <citation type="submission" date="2021-04" db="EMBL/GenBank/DDBJ databases">
        <authorList>
            <person name="Gilroy R."/>
        </authorList>
    </citation>
    <scope>NUCLEOTIDE SEQUENCE</scope>
    <source>
        <strain evidence="5">5032</strain>
    </source>
</reference>
<evidence type="ECO:0000313" key="6">
    <source>
        <dbReference type="Proteomes" id="UP000823821"/>
    </source>
</evidence>
<dbReference type="InterPro" id="IPR044925">
    <property type="entry name" value="His-Me_finger_sf"/>
</dbReference>
<dbReference type="Pfam" id="PF04231">
    <property type="entry name" value="Endonuclease_1"/>
    <property type="match status" value="1"/>
</dbReference>
<feature type="signal peptide" evidence="4">
    <location>
        <begin position="1"/>
        <end position="19"/>
    </location>
</feature>
<evidence type="ECO:0000256" key="1">
    <source>
        <dbReference type="ARBA" id="ARBA00006429"/>
    </source>
</evidence>
<dbReference type="GO" id="GO:0016787">
    <property type="term" value="F:hydrolase activity"/>
    <property type="evidence" value="ECO:0007669"/>
    <property type="project" value="UniProtKB-KW"/>
</dbReference>
<dbReference type="SUPFAM" id="SSF54060">
    <property type="entry name" value="His-Me finger endonucleases"/>
    <property type="match status" value="1"/>
</dbReference>
<reference evidence="5" key="1">
    <citation type="journal article" date="2021" name="PeerJ">
        <title>Extensive microbial diversity within the chicken gut microbiome revealed by metagenomics and culture.</title>
        <authorList>
            <person name="Gilroy R."/>
            <person name="Ravi A."/>
            <person name="Getino M."/>
            <person name="Pursley I."/>
            <person name="Horton D.L."/>
            <person name="Alikhan N.F."/>
            <person name="Baker D."/>
            <person name="Gharbi K."/>
            <person name="Hall N."/>
            <person name="Watson M."/>
            <person name="Adriaenssens E.M."/>
            <person name="Foster-Nyarko E."/>
            <person name="Jarju S."/>
            <person name="Secka A."/>
            <person name="Antonio M."/>
            <person name="Oren A."/>
            <person name="Chaudhuri R.R."/>
            <person name="La Ragione R."/>
            <person name="Hildebrand F."/>
            <person name="Pallen M.J."/>
        </authorList>
    </citation>
    <scope>NUCLEOTIDE SEQUENCE</scope>
    <source>
        <strain evidence="5">5032</strain>
    </source>
</reference>
<name>A0A9D2HMV3_9BACT</name>
<evidence type="ECO:0000313" key="5">
    <source>
        <dbReference type="EMBL" id="HJA79601.1"/>
    </source>
</evidence>
<dbReference type="EMBL" id="DWZD01000047">
    <property type="protein sequence ID" value="HJA79601.1"/>
    <property type="molecule type" value="Genomic_DNA"/>
</dbReference>
<evidence type="ECO:0000256" key="4">
    <source>
        <dbReference type="SAM" id="SignalP"/>
    </source>
</evidence>
<sequence length="236" mass="26050">MCLPCLALLCGFGALTAHAAGQAPVPGNARFESFAQVKRLLLENVYADHRLTLYCRAPFHSDRRVDVPPGFVATHHRERATRMEWEHVVPAENFGRFFPAWRDGDARCVNGKGRPYRGRRCAEKVSPVFRRMQADMHNLFPAIGAVNAARSNYAMQMLPDVPPTFGTCAVRITRRKVEPPDAAKGTVARALLYMASLSDLPPQRFSAKAVPGLGQALSARWLGMRTRTPHCAAAGQ</sequence>
<dbReference type="PANTHER" id="PTHR33607">
    <property type="entry name" value="ENDONUCLEASE-1"/>
    <property type="match status" value="1"/>
</dbReference>
<accession>A0A9D2HMV3</accession>
<keyword evidence="5" id="KW-0255">Endonuclease</keyword>
<evidence type="ECO:0000256" key="2">
    <source>
        <dbReference type="ARBA" id="ARBA00022722"/>
    </source>
</evidence>
<keyword evidence="3" id="KW-0378">Hydrolase</keyword>
<feature type="chain" id="PRO_5039300700" evidence="4">
    <location>
        <begin position="20"/>
        <end position="236"/>
    </location>
</feature>
<evidence type="ECO:0000256" key="3">
    <source>
        <dbReference type="ARBA" id="ARBA00022801"/>
    </source>
</evidence>
<comment type="caution">
    <text evidence="5">The sequence shown here is derived from an EMBL/GenBank/DDBJ whole genome shotgun (WGS) entry which is preliminary data.</text>
</comment>
<organism evidence="5 6">
    <name type="scientific">Candidatus Desulfovibrio intestinavium</name>
    <dbReference type="NCBI Taxonomy" id="2838534"/>
    <lineage>
        <taxon>Bacteria</taxon>
        <taxon>Pseudomonadati</taxon>
        <taxon>Thermodesulfobacteriota</taxon>
        <taxon>Desulfovibrionia</taxon>
        <taxon>Desulfovibrionales</taxon>
        <taxon>Desulfovibrionaceae</taxon>
        <taxon>Desulfovibrio</taxon>
    </lineage>
</organism>
<proteinExistence type="inferred from homology"/>
<dbReference type="Proteomes" id="UP000823821">
    <property type="component" value="Unassembled WGS sequence"/>
</dbReference>
<dbReference type="InterPro" id="IPR007346">
    <property type="entry name" value="Endonuclease-I"/>
</dbReference>
<dbReference type="AlphaFoldDB" id="A0A9D2HMV3"/>